<organism evidence="7 8">
    <name type="scientific">Rhizobium leguminosarum bv. trifolii WSM597</name>
    <dbReference type="NCBI Taxonomy" id="754764"/>
    <lineage>
        <taxon>Bacteria</taxon>
        <taxon>Pseudomonadati</taxon>
        <taxon>Pseudomonadota</taxon>
        <taxon>Alphaproteobacteria</taxon>
        <taxon>Hyphomicrobiales</taxon>
        <taxon>Rhizobiaceae</taxon>
        <taxon>Rhizobium/Agrobacterium group</taxon>
        <taxon>Rhizobium</taxon>
    </lineage>
</organism>
<feature type="transmembrane region" description="Helical" evidence="6">
    <location>
        <begin position="145"/>
        <end position="167"/>
    </location>
</feature>
<comment type="subcellular location">
    <subcellularLocation>
        <location evidence="1">Membrane</location>
        <topology evidence="1">Multi-pass membrane protein</topology>
    </subcellularLocation>
</comment>
<name>I9N7F1_RHILT</name>
<dbReference type="PANTHER" id="PTHR30238:SF4">
    <property type="entry name" value="SLL1022 PROTEIN"/>
    <property type="match status" value="1"/>
</dbReference>
<feature type="transmembrane region" description="Helical" evidence="6">
    <location>
        <begin position="63"/>
        <end position="86"/>
    </location>
</feature>
<dbReference type="PANTHER" id="PTHR30238">
    <property type="entry name" value="MEMBRANE BOUND PREDICTED REDOX MODULATOR"/>
    <property type="match status" value="1"/>
</dbReference>
<keyword evidence="5 6" id="KW-0472">Membrane</keyword>
<evidence type="ECO:0000256" key="2">
    <source>
        <dbReference type="ARBA" id="ARBA00007511"/>
    </source>
</evidence>
<evidence type="ECO:0000256" key="1">
    <source>
        <dbReference type="ARBA" id="ARBA00004141"/>
    </source>
</evidence>
<protein>
    <submittedName>
        <fullName evidence="7">Integral membrane protein, YjbE family</fullName>
    </submittedName>
</protein>
<dbReference type="Pfam" id="PF03741">
    <property type="entry name" value="TerC"/>
    <property type="match status" value="1"/>
</dbReference>
<dbReference type="EMBL" id="JH719381">
    <property type="protein sequence ID" value="EJB02622.1"/>
    <property type="molecule type" value="Genomic_DNA"/>
</dbReference>
<evidence type="ECO:0000256" key="3">
    <source>
        <dbReference type="ARBA" id="ARBA00022692"/>
    </source>
</evidence>
<dbReference type="AlphaFoldDB" id="I9N7F1"/>
<keyword evidence="3 6" id="KW-0812">Transmembrane</keyword>
<gene>
    <name evidence="7" type="ORF">Rleg9DRAFT_1428</name>
</gene>
<proteinExistence type="inferred from homology"/>
<evidence type="ECO:0000313" key="7">
    <source>
        <dbReference type="EMBL" id="EJB02622.1"/>
    </source>
</evidence>
<dbReference type="InterPro" id="IPR005496">
    <property type="entry name" value="Integral_membrane_TerC"/>
</dbReference>
<dbReference type="InterPro" id="IPR022301">
    <property type="entry name" value="Integral_membrane_YjbE"/>
</dbReference>
<evidence type="ECO:0000256" key="5">
    <source>
        <dbReference type="ARBA" id="ARBA00023136"/>
    </source>
</evidence>
<dbReference type="NCBIfam" id="TIGR03717">
    <property type="entry name" value="R_switched_YjbE"/>
    <property type="match status" value="1"/>
</dbReference>
<evidence type="ECO:0000256" key="4">
    <source>
        <dbReference type="ARBA" id="ARBA00022989"/>
    </source>
</evidence>
<evidence type="ECO:0000256" key="6">
    <source>
        <dbReference type="SAM" id="Phobius"/>
    </source>
</evidence>
<keyword evidence="4 6" id="KW-1133">Transmembrane helix</keyword>
<comment type="similarity">
    <text evidence="2">Belongs to the TerC family.</text>
</comment>
<dbReference type="Proteomes" id="UP000005092">
    <property type="component" value="Unassembled WGS sequence"/>
</dbReference>
<dbReference type="HOGENOM" id="CLU_070543_2_0_5"/>
<dbReference type="GO" id="GO:0016020">
    <property type="term" value="C:membrane"/>
    <property type="evidence" value="ECO:0007669"/>
    <property type="project" value="UniProtKB-SubCell"/>
</dbReference>
<sequence length="201" mass="21149">MDIFTAAGLTALLQVIAIDLVLAGDNAVVIGLAAAGLEATQRRKAIIVGIAAATVLRILFASVAVYLLAIVGLLLAGGLLLLWVCWKMWRELRAGHGGNHDAAGAEGAPKKTFFQAATQIVIADVSMSLDNVLAVAGAAREHPSVLIIGLALSIALMGIAANLIARLLNNHRWIAYVGLLIILYVSLDMIYRGAVEVMPYM</sequence>
<dbReference type="OrthoDB" id="9807970at2"/>
<feature type="transmembrane region" description="Helical" evidence="6">
    <location>
        <begin position="173"/>
        <end position="191"/>
    </location>
</feature>
<evidence type="ECO:0000313" key="8">
    <source>
        <dbReference type="Proteomes" id="UP000005092"/>
    </source>
</evidence>
<dbReference type="RefSeq" id="WP_003586412.1">
    <property type="nucleotide sequence ID" value="NZ_JH719381.1"/>
</dbReference>
<accession>I9N7F1</accession>
<reference evidence="7 8" key="1">
    <citation type="submission" date="2012-02" db="EMBL/GenBank/DDBJ databases">
        <title>Improved High-Quality Draft Sequence of Rhizobium leguminosarum bv. trifolii WSM597.</title>
        <authorList>
            <consortium name="US DOE Joint Genome Institute"/>
            <person name="Lucas S."/>
            <person name="Han J."/>
            <person name="Lapidus A."/>
            <person name="Cheng J.-F."/>
            <person name="Goodwin L."/>
            <person name="Pitluck S."/>
            <person name="Peters L."/>
            <person name="Ovchinnikova G."/>
            <person name="Held B."/>
            <person name="Detter J.C."/>
            <person name="Han C."/>
            <person name="Tapia R."/>
            <person name="Land M."/>
            <person name="Hauser L."/>
            <person name="Kyrpides N."/>
            <person name="Ivanova N."/>
            <person name="Pagani I."/>
            <person name="Brau L."/>
            <person name="Yates R."/>
            <person name="O'Hara G."/>
            <person name="Rui T."/>
            <person name="Howieson J."/>
            <person name="Reeve W."/>
            <person name="Woyke T."/>
        </authorList>
    </citation>
    <scope>NUCLEOTIDE SEQUENCE [LARGE SCALE GENOMIC DNA]</scope>
    <source>
        <strain evidence="7 8">WSM597</strain>
    </source>
</reference>